<organism evidence="1 2">
    <name type="scientific">Corchorus olitorius</name>
    <dbReference type="NCBI Taxonomy" id="93759"/>
    <lineage>
        <taxon>Eukaryota</taxon>
        <taxon>Viridiplantae</taxon>
        <taxon>Streptophyta</taxon>
        <taxon>Embryophyta</taxon>
        <taxon>Tracheophyta</taxon>
        <taxon>Spermatophyta</taxon>
        <taxon>Magnoliopsida</taxon>
        <taxon>eudicotyledons</taxon>
        <taxon>Gunneridae</taxon>
        <taxon>Pentapetalae</taxon>
        <taxon>rosids</taxon>
        <taxon>malvids</taxon>
        <taxon>Malvales</taxon>
        <taxon>Malvaceae</taxon>
        <taxon>Grewioideae</taxon>
        <taxon>Apeibeae</taxon>
        <taxon>Corchorus</taxon>
    </lineage>
</organism>
<protein>
    <submittedName>
        <fullName evidence="1">DNA-directed RNA polymerase 3</fullName>
    </submittedName>
</protein>
<comment type="caution">
    <text evidence="1">The sequence shown here is derived from an EMBL/GenBank/DDBJ whole genome shotgun (WGS) entry which is preliminary data.</text>
</comment>
<dbReference type="AlphaFoldDB" id="A0A1R3KST3"/>
<dbReference type="Proteomes" id="UP000187203">
    <property type="component" value="Unassembled WGS sequence"/>
</dbReference>
<proteinExistence type="predicted"/>
<accession>A0A1R3KST3</accession>
<gene>
    <name evidence="1" type="ORF">COLO4_04823</name>
</gene>
<keyword evidence="1" id="KW-0240">DNA-directed RNA polymerase</keyword>
<evidence type="ECO:0000313" key="2">
    <source>
        <dbReference type="Proteomes" id="UP000187203"/>
    </source>
</evidence>
<evidence type="ECO:0000313" key="1">
    <source>
        <dbReference type="EMBL" id="OMP10098.1"/>
    </source>
</evidence>
<reference evidence="2" key="1">
    <citation type="submission" date="2013-09" db="EMBL/GenBank/DDBJ databases">
        <title>Corchorus olitorius genome sequencing.</title>
        <authorList>
            <person name="Alam M."/>
            <person name="Haque M.S."/>
            <person name="Islam M.S."/>
            <person name="Emdad E.M."/>
            <person name="Islam M.M."/>
            <person name="Ahmed B."/>
            <person name="Halim A."/>
            <person name="Hossen Q.M.M."/>
            <person name="Hossain M.Z."/>
            <person name="Ahmed R."/>
            <person name="Khan M.M."/>
            <person name="Islam R."/>
            <person name="Rashid M.M."/>
            <person name="Khan S.A."/>
            <person name="Rahman M.S."/>
            <person name="Alam M."/>
            <person name="Yahiya A.S."/>
            <person name="Khan M.S."/>
            <person name="Azam M.S."/>
            <person name="Haque T."/>
            <person name="Lashkar M.Z.H."/>
            <person name="Akhand A.I."/>
            <person name="Morshed G."/>
            <person name="Roy S."/>
            <person name="Uddin K.S."/>
            <person name="Rabeya T."/>
            <person name="Hossain A.S."/>
            <person name="Chowdhury A."/>
            <person name="Snigdha A.R."/>
            <person name="Mortoza M.S."/>
            <person name="Matin S.A."/>
            <person name="Hoque S.M.E."/>
            <person name="Islam M.K."/>
            <person name="Roy D.K."/>
            <person name="Haider R."/>
            <person name="Moosa M.M."/>
            <person name="Elias S.M."/>
            <person name="Hasan A.M."/>
            <person name="Jahan S."/>
            <person name="Shafiuddin M."/>
            <person name="Mahmood N."/>
            <person name="Shommy N.S."/>
        </authorList>
    </citation>
    <scope>NUCLEOTIDE SEQUENCE [LARGE SCALE GENOMIC DNA]</scope>
    <source>
        <strain evidence="2">cv. O-4</strain>
    </source>
</reference>
<dbReference type="GO" id="GO:0000428">
    <property type="term" value="C:DNA-directed RNA polymerase complex"/>
    <property type="evidence" value="ECO:0007669"/>
    <property type="project" value="UniProtKB-KW"/>
</dbReference>
<dbReference type="EMBL" id="AWUE01012035">
    <property type="protein sequence ID" value="OMP10098.1"/>
    <property type="molecule type" value="Genomic_DNA"/>
</dbReference>
<name>A0A1R3KST3_9ROSI</name>
<keyword evidence="1" id="KW-0804">Transcription</keyword>
<keyword evidence="2" id="KW-1185">Reference proteome</keyword>
<sequence length="122" mass="13660">MQIKEQDRENGAFNSGAQGDGYVQVVQVAVHIGLGIEQEARLGLFESYVEIGYSSRFINCGLFQMYRTQVRNKIGRLADMPIFDITREEVEAGIVSLVSTHYITDLEFCLCFNMGLIDANAD</sequence>